<name>A0A376B4S8_9ASCO</name>
<accession>A0A376B4S8</accession>
<evidence type="ECO:0008006" key="3">
    <source>
        <dbReference type="Google" id="ProtNLM"/>
    </source>
</evidence>
<keyword evidence="2" id="KW-1185">Reference proteome</keyword>
<organism evidence="1 2">
    <name type="scientific">Saccharomycodes ludwigii</name>
    <dbReference type="NCBI Taxonomy" id="36035"/>
    <lineage>
        <taxon>Eukaryota</taxon>
        <taxon>Fungi</taxon>
        <taxon>Dikarya</taxon>
        <taxon>Ascomycota</taxon>
        <taxon>Saccharomycotina</taxon>
        <taxon>Saccharomycetes</taxon>
        <taxon>Saccharomycodales</taxon>
        <taxon>Saccharomycodaceae</taxon>
        <taxon>Saccharomycodes</taxon>
    </lineage>
</organism>
<evidence type="ECO:0000313" key="2">
    <source>
        <dbReference type="Proteomes" id="UP000262825"/>
    </source>
</evidence>
<dbReference type="AlphaFoldDB" id="A0A376B4S8"/>
<dbReference type="VEuPathDB" id="FungiDB:SCODWIG_01340"/>
<proteinExistence type="predicted"/>
<sequence length="102" mass="11864">MDDIDKLINAHVPTKIAKLQWDIERTSDYITNKQLNDVVALHDKDLTSNLLKLDKFINKYDGIFLKHKNFLQKNAELLDKDIRILEMTMDLVQSANDTAYSN</sequence>
<protein>
    <recommendedName>
        <fullName evidence="3">Biogenesis of lysosome-related organelles complex 1 subunit BLI1</fullName>
    </recommendedName>
</protein>
<dbReference type="Proteomes" id="UP000262825">
    <property type="component" value="Unassembled WGS sequence"/>
</dbReference>
<dbReference type="EMBL" id="UFAJ01000165">
    <property type="protein sequence ID" value="SSD59579.1"/>
    <property type="molecule type" value="Genomic_DNA"/>
</dbReference>
<evidence type="ECO:0000313" key="1">
    <source>
        <dbReference type="EMBL" id="SSD59579.1"/>
    </source>
</evidence>
<reference evidence="2" key="1">
    <citation type="submission" date="2018-06" db="EMBL/GenBank/DDBJ databases">
        <authorList>
            <person name="Guldener U."/>
        </authorList>
    </citation>
    <scope>NUCLEOTIDE SEQUENCE [LARGE SCALE GENOMIC DNA]</scope>
    <source>
        <strain evidence="2">UTAD17</strain>
    </source>
</reference>
<gene>
    <name evidence="1" type="ORF">SCODWIG_01340</name>
</gene>
<dbReference type="OrthoDB" id="20018at2759"/>